<name>M7BXV9_CHEMY</name>
<sequence length="139" mass="15402">MTRAGSTVFAAPSSQKNCRRQIVTTDGRREKLPPNCHCGWQKGETAVELPPWTAEERNSRRIATVDGKREKPPPNCCRGRQKREAASELPPWPAERRSCRRFAATAETLPPLSDCCPKHLLGMLVPGASPECDSVTVKH</sequence>
<dbReference type="EMBL" id="KB538130">
    <property type="protein sequence ID" value="EMP32932.1"/>
    <property type="molecule type" value="Genomic_DNA"/>
</dbReference>
<organism evidence="2 3">
    <name type="scientific">Chelonia mydas</name>
    <name type="common">Green sea-turtle</name>
    <name type="synonym">Chelonia agassizi</name>
    <dbReference type="NCBI Taxonomy" id="8469"/>
    <lineage>
        <taxon>Eukaryota</taxon>
        <taxon>Metazoa</taxon>
        <taxon>Chordata</taxon>
        <taxon>Craniata</taxon>
        <taxon>Vertebrata</taxon>
        <taxon>Euteleostomi</taxon>
        <taxon>Archelosauria</taxon>
        <taxon>Testudinata</taxon>
        <taxon>Testudines</taxon>
        <taxon>Cryptodira</taxon>
        <taxon>Durocryptodira</taxon>
        <taxon>Americhelydia</taxon>
        <taxon>Chelonioidea</taxon>
        <taxon>Cheloniidae</taxon>
        <taxon>Chelonia</taxon>
    </lineage>
</organism>
<dbReference type="Proteomes" id="UP000031443">
    <property type="component" value="Unassembled WGS sequence"/>
</dbReference>
<feature type="region of interest" description="Disordered" evidence="1">
    <location>
        <begin position="59"/>
        <end position="91"/>
    </location>
</feature>
<keyword evidence="3" id="KW-1185">Reference proteome</keyword>
<dbReference type="AlphaFoldDB" id="M7BXV9"/>
<gene>
    <name evidence="2" type="ORF">UY3_09942</name>
</gene>
<evidence type="ECO:0000256" key="1">
    <source>
        <dbReference type="SAM" id="MobiDB-lite"/>
    </source>
</evidence>
<proteinExistence type="predicted"/>
<accession>M7BXV9</accession>
<protein>
    <submittedName>
        <fullName evidence="2">Uncharacterized protein</fullName>
    </submittedName>
</protein>
<reference evidence="3" key="1">
    <citation type="journal article" date="2013" name="Nat. Genet.">
        <title>The draft genomes of soft-shell turtle and green sea turtle yield insights into the development and evolution of the turtle-specific body plan.</title>
        <authorList>
            <person name="Wang Z."/>
            <person name="Pascual-Anaya J."/>
            <person name="Zadissa A."/>
            <person name="Li W."/>
            <person name="Niimura Y."/>
            <person name="Huang Z."/>
            <person name="Li C."/>
            <person name="White S."/>
            <person name="Xiong Z."/>
            <person name="Fang D."/>
            <person name="Wang B."/>
            <person name="Ming Y."/>
            <person name="Chen Y."/>
            <person name="Zheng Y."/>
            <person name="Kuraku S."/>
            <person name="Pignatelli M."/>
            <person name="Herrero J."/>
            <person name="Beal K."/>
            <person name="Nozawa M."/>
            <person name="Li Q."/>
            <person name="Wang J."/>
            <person name="Zhang H."/>
            <person name="Yu L."/>
            <person name="Shigenobu S."/>
            <person name="Wang J."/>
            <person name="Liu J."/>
            <person name="Flicek P."/>
            <person name="Searle S."/>
            <person name="Wang J."/>
            <person name="Kuratani S."/>
            <person name="Yin Y."/>
            <person name="Aken B."/>
            <person name="Zhang G."/>
            <person name="Irie N."/>
        </authorList>
    </citation>
    <scope>NUCLEOTIDE SEQUENCE [LARGE SCALE GENOMIC DNA]</scope>
</reference>
<evidence type="ECO:0000313" key="2">
    <source>
        <dbReference type="EMBL" id="EMP32932.1"/>
    </source>
</evidence>
<evidence type="ECO:0000313" key="3">
    <source>
        <dbReference type="Proteomes" id="UP000031443"/>
    </source>
</evidence>